<evidence type="ECO:0000256" key="4">
    <source>
        <dbReference type="ARBA" id="ARBA00022980"/>
    </source>
</evidence>
<evidence type="ECO:0000256" key="3">
    <source>
        <dbReference type="ARBA" id="ARBA00022884"/>
    </source>
</evidence>
<dbReference type="RefSeq" id="WP_014263816.1">
    <property type="nucleotide sequence ID" value="NZ_JACHIO010000015.1"/>
</dbReference>
<evidence type="ECO:0000313" key="9">
    <source>
        <dbReference type="EMBL" id="MBB5065168.1"/>
    </source>
</evidence>
<dbReference type="NCBIfam" id="TIGR03635">
    <property type="entry name" value="uS17_bact"/>
    <property type="match status" value="1"/>
</dbReference>
<comment type="subunit">
    <text evidence="6">Part of the 30S ribosomal subunit.</text>
</comment>
<dbReference type="HAMAP" id="MF_01345_B">
    <property type="entry name" value="Ribosomal_uS17_B"/>
    <property type="match status" value="1"/>
</dbReference>
<evidence type="ECO:0000256" key="2">
    <source>
        <dbReference type="ARBA" id="ARBA00022730"/>
    </source>
</evidence>
<keyword evidence="4 6" id="KW-0689">Ribosomal protein</keyword>
<gene>
    <name evidence="6" type="primary">rpsQ</name>
    <name evidence="9" type="ORF">HDF15_003531</name>
</gene>
<evidence type="ECO:0000256" key="8">
    <source>
        <dbReference type="SAM" id="MobiDB-lite"/>
    </source>
</evidence>
<evidence type="ECO:0000256" key="1">
    <source>
        <dbReference type="ARBA" id="ARBA00010254"/>
    </source>
</evidence>
<dbReference type="AlphaFoldDB" id="A0A7W7ZS92"/>
<sequence length="116" mass="13230">MADTTVTTAPATEQAAPRRNEKVGQVVSTKMQKTIVVEIEMRKAHPKYKRVMKSNKKFYAHDEQNSARVGDVVRIRESRPLSKLKRWSLEEIIRRSSLSALPDEKPSRAENAIQKA</sequence>
<proteinExistence type="inferred from homology"/>
<keyword evidence="5 6" id="KW-0687">Ribonucleoprotein</keyword>
<dbReference type="InterPro" id="IPR012340">
    <property type="entry name" value="NA-bd_OB-fold"/>
</dbReference>
<accession>A0A7W7ZS92</accession>
<evidence type="ECO:0000256" key="6">
    <source>
        <dbReference type="HAMAP-Rule" id="MF_01345"/>
    </source>
</evidence>
<dbReference type="PANTHER" id="PTHR10744">
    <property type="entry name" value="40S RIBOSOMAL PROTEIN S11 FAMILY MEMBER"/>
    <property type="match status" value="1"/>
</dbReference>
<dbReference type="OMA" id="HPMYGKF"/>
<feature type="compositionally biased region" description="Polar residues" evidence="8">
    <location>
        <begin position="1"/>
        <end position="11"/>
    </location>
</feature>
<dbReference type="InterPro" id="IPR000266">
    <property type="entry name" value="Ribosomal_uS17"/>
</dbReference>
<name>A0A7W7ZS92_9BACT</name>
<keyword evidence="3 6" id="KW-0694">RNA-binding</keyword>
<comment type="caution">
    <text evidence="9">The sequence shown here is derived from an EMBL/GenBank/DDBJ whole genome shotgun (WGS) entry which is preliminary data.</text>
</comment>
<dbReference type="InterPro" id="IPR019979">
    <property type="entry name" value="Ribosomal_uS17_CS"/>
</dbReference>
<dbReference type="GO" id="GO:0019843">
    <property type="term" value="F:rRNA binding"/>
    <property type="evidence" value="ECO:0007669"/>
    <property type="project" value="UniProtKB-UniRule"/>
</dbReference>
<evidence type="ECO:0000256" key="7">
    <source>
        <dbReference type="RuleBase" id="RU003872"/>
    </source>
</evidence>
<protein>
    <recommendedName>
        <fullName evidence="6">Small ribosomal subunit protein uS17</fullName>
    </recommendedName>
</protein>
<evidence type="ECO:0000313" key="10">
    <source>
        <dbReference type="Proteomes" id="UP000584867"/>
    </source>
</evidence>
<dbReference type="GO" id="GO:0022627">
    <property type="term" value="C:cytosolic small ribosomal subunit"/>
    <property type="evidence" value="ECO:0007669"/>
    <property type="project" value="UniProtKB-UniRule"/>
</dbReference>
<dbReference type="PRINTS" id="PR00973">
    <property type="entry name" value="RIBOSOMALS17"/>
</dbReference>
<dbReference type="Pfam" id="PF00366">
    <property type="entry name" value="Ribosomal_S17"/>
    <property type="match status" value="1"/>
</dbReference>
<dbReference type="CDD" id="cd00364">
    <property type="entry name" value="Ribosomal_uS17"/>
    <property type="match status" value="1"/>
</dbReference>
<evidence type="ECO:0000256" key="5">
    <source>
        <dbReference type="ARBA" id="ARBA00023274"/>
    </source>
</evidence>
<dbReference type="PROSITE" id="PS00056">
    <property type="entry name" value="RIBOSOMAL_S17"/>
    <property type="match status" value="1"/>
</dbReference>
<dbReference type="GO" id="GO:0006412">
    <property type="term" value="P:translation"/>
    <property type="evidence" value="ECO:0007669"/>
    <property type="project" value="UniProtKB-UniRule"/>
</dbReference>
<dbReference type="GO" id="GO:0003735">
    <property type="term" value="F:structural constituent of ribosome"/>
    <property type="evidence" value="ECO:0007669"/>
    <property type="project" value="UniProtKB-UniRule"/>
</dbReference>
<dbReference type="EMBL" id="JACHIO010000015">
    <property type="protein sequence ID" value="MBB5065168.1"/>
    <property type="molecule type" value="Genomic_DNA"/>
</dbReference>
<dbReference type="SUPFAM" id="SSF50249">
    <property type="entry name" value="Nucleic acid-binding proteins"/>
    <property type="match status" value="1"/>
</dbReference>
<keyword evidence="2 6" id="KW-0699">rRNA-binding</keyword>
<dbReference type="PANTHER" id="PTHR10744:SF1">
    <property type="entry name" value="SMALL RIBOSOMAL SUBUNIT PROTEIN US17M"/>
    <property type="match status" value="1"/>
</dbReference>
<feature type="region of interest" description="Disordered" evidence="8">
    <location>
        <begin position="1"/>
        <end position="27"/>
    </location>
</feature>
<reference evidence="9 10" key="1">
    <citation type="submission" date="2020-08" db="EMBL/GenBank/DDBJ databases">
        <title>Genomic Encyclopedia of Type Strains, Phase IV (KMG-V): Genome sequencing to study the core and pangenomes of soil and plant-associated prokaryotes.</title>
        <authorList>
            <person name="Whitman W."/>
        </authorList>
    </citation>
    <scope>NUCLEOTIDE SEQUENCE [LARGE SCALE GENOMIC DNA]</scope>
    <source>
        <strain evidence="9 10">X5P3</strain>
    </source>
</reference>
<dbReference type="NCBIfam" id="NF004123">
    <property type="entry name" value="PRK05610.1"/>
    <property type="match status" value="1"/>
</dbReference>
<organism evidence="9 10">
    <name type="scientific">Granulicella mallensis</name>
    <dbReference type="NCBI Taxonomy" id="940614"/>
    <lineage>
        <taxon>Bacteria</taxon>
        <taxon>Pseudomonadati</taxon>
        <taxon>Acidobacteriota</taxon>
        <taxon>Terriglobia</taxon>
        <taxon>Terriglobales</taxon>
        <taxon>Acidobacteriaceae</taxon>
        <taxon>Granulicella</taxon>
    </lineage>
</organism>
<comment type="similarity">
    <text evidence="1 6 7">Belongs to the universal ribosomal protein uS17 family.</text>
</comment>
<dbReference type="Gene3D" id="2.40.50.140">
    <property type="entry name" value="Nucleic acid-binding proteins"/>
    <property type="match status" value="1"/>
</dbReference>
<comment type="function">
    <text evidence="6">One of the primary rRNA binding proteins, it binds specifically to the 5'-end of 16S ribosomal RNA.</text>
</comment>
<dbReference type="InterPro" id="IPR019984">
    <property type="entry name" value="Ribosomal_uS17_bact/chlr"/>
</dbReference>
<dbReference type="Proteomes" id="UP000584867">
    <property type="component" value="Unassembled WGS sequence"/>
</dbReference>